<dbReference type="EMBL" id="BAABCK010000004">
    <property type="protein sequence ID" value="GAA3714467.1"/>
    <property type="molecule type" value="Genomic_DNA"/>
</dbReference>
<dbReference type="InterPro" id="IPR004305">
    <property type="entry name" value="Thiaminase-2/PQQC"/>
</dbReference>
<keyword evidence="13" id="KW-1185">Reference proteome</keyword>
<comment type="caution">
    <text evidence="12">The sequence shown here is derived from an EMBL/GenBank/DDBJ whole genome shotgun (WGS) entry which is preliminary data.</text>
</comment>
<gene>
    <name evidence="12" type="primary">tenA</name>
    <name evidence="12" type="ORF">GCM10022378_01510</name>
</gene>
<organism evidence="12 13">
    <name type="scientific">Salinicoccus jeotgali</name>
    <dbReference type="NCBI Taxonomy" id="381634"/>
    <lineage>
        <taxon>Bacteria</taxon>
        <taxon>Bacillati</taxon>
        <taxon>Bacillota</taxon>
        <taxon>Bacilli</taxon>
        <taxon>Bacillales</taxon>
        <taxon>Staphylococcaceae</taxon>
        <taxon>Salinicoccus</taxon>
    </lineage>
</organism>
<keyword evidence="10" id="KW-0378">Hydrolase</keyword>
<protein>
    <recommendedName>
        <fullName evidence="6 10">Aminopyrimidine aminohydrolase</fullName>
        <ecNumber evidence="5 10">3.5.99.2</ecNumber>
    </recommendedName>
</protein>
<dbReference type="Proteomes" id="UP001500920">
    <property type="component" value="Unassembled WGS sequence"/>
</dbReference>
<evidence type="ECO:0000256" key="6">
    <source>
        <dbReference type="ARBA" id="ARBA00013647"/>
    </source>
</evidence>
<comment type="pathway">
    <text evidence="2 10">Cofactor biosynthesis; thiamine diphosphate biosynthesis.</text>
</comment>
<comment type="catalytic activity">
    <reaction evidence="9 10">
        <text>thiamine + H2O = 5-(2-hydroxyethyl)-4-methylthiazole + 4-amino-5-hydroxymethyl-2-methylpyrimidine + H(+)</text>
        <dbReference type="Rhea" id="RHEA:17509"/>
        <dbReference type="ChEBI" id="CHEBI:15377"/>
        <dbReference type="ChEBI" id="CHEBI:15378"/>
        <dbReference type="ChEBI" id="CHEBI:16892"/>
        <dbReference type="ChEBI" id="CHEBI:17957"/>
        <dbReference type="ChEBI" id="CHEBI:18385"/>
        <dbReference type="EC" id="3.5.99.2"/>
    </reaction>
</comment>
<evidence type="ECO:0000313" key="12">
    <source>
        <dbReference type="EMBL" id="GAA3714467.1"/>
    </source>
</evidence>
<feature type="domain" description="Thiaminase-2/PQQC" evidence="11">
    <location>
        <begin position="10"/>
        <end position="216"/>
    </location>
</feature>
<accession>A0ABP7E571</accession>
<evidence type="ECO:0000256" key="7">
    <source>
        <dbReference type="ARBA" id="ARBA00022977"/>
    </source>
</evidence>
<evidence type="ECO:0000256" key="9">
    <source>
        <dbReference type="ARBA" id="ARBA00048337"/>
    </source>
</evidence>
<comment type="subunit">
    <text evidence="4">Homotetramer.</text>
</comment>
<dbReference type="InterPro" id="IPR050967">
    <property type="entry name" value="Thiamine_Salvage_TenA"/>
</dbReference>
<dbReference type="EC" id="3.5.99.2" evidence="5 10"/>
<comment type="function">
    <text evidence="8">Catalyzes an amino-pyrimidine hydrolysis reaction at the C5' of the pyrimidine moiety of thiamine compounds, a reaction that is part of a thiamine salvage pathway. Thus, catalyzes the conversion of 4-amino-5-aminomethyl-2-methylpyrimidine to 4-amino-5-hydroxymethyl-2-methylpyrimidine (HMP). Is also able to catalyze the hydrolytic cleavage of thiamine; however, this thiaminase activity may not be physiologically relevant. Therefore, is probably involved in the regeneration of the thiamine pyrimidine from thiamine degraded products present in the environment, rather than in thiamine degradation.</text>
</comment>
<name>A0ABP7E571_9STAP</name>
<dbReference type="InterPro" id="IPR016084">
    <property type="entry name" value="Haem_Oase-like_multi-hlx"/>
</dbReference>
<keyword evidence="7 10" id="KW-0784">Thiamine biosynthesis</keyword>
<dbReference type="NCBIfam" id="TIGR04306">
    <property type="entry name" value="salvage_TenA"/>
    <property type="match status" value="1"/>
</dbReference>
<evidence type="ECO:0000259" key="11">
    <source>
        <dbReference type="Pfam" id="PF03070"/>
    </source>
</evidence>
<evidence type="ECO:0000256" key="10">
    <source>
        <dbReference type="RuleBase" id="RU363093"/>
    </source>
</evidence>
<dbReference type="PANTHER" id="PTHR43198">
    <property type="entry name" value="BIFUNCTIONAL TH2 PROTEIN"/>
    <property type="match status" value="1"/>
</dbReference>
<evidence type="ECO:0000256" key="4">
    <source>
        <dbReference type="ARBA" id="ARBA00011881"/>
    </source>
</evidence>
<evidence type="ECO:0000256" key="5">
    <source>
        <dbReference type="ARBA" id="ARBA00012684"/>
    </source>
</evidence>
<comment type="similarity">
    <text evidence="3 10">Belongs to the TenA family.</text>
</comment>
<evidence type="ECO:0000256" key="1">
    <source>
        <dbReference type="ARBA" id="ARBA00001881"/>
    </source>
</evidence>
<dbReference type="SUPFAM" id="SSF48613">
    <property type="entry name" value="Heme oxygenase-like"/>
    <property type="match status" value="1"/>
</dbReference>
<evidence type="ECO:0000313" key="13">
    <source>
        <dbReference type="Proteomes" id="UP001500920"/>
    </source>
</evidence>
<dbReference type="CDD" id="cd19360">
    <property type="entry name" value="TenA_C_SaTenA-like"/>
    <property type="match status" value="1"/>
</dbReference>
<evidence type="ECO:0000256" key="2">
    <source>
        <dbReference type="ARBA" id="ARBA00004948"/>
    </source>
</evidence>
<proteinExistence type="inferred from homology"/>
<dbReference type="InterPro" id="IPR027574">
    <property type="entry name" value="Thiaminase_II"/>
</dbReference>
<evidence type="ECO:0000256" key="3">
    <source>
        <dbReference type="ARBA" id="ARBA00010264"/>
    </source>
</evidence>
<sequence>MLSTQLKQDAEQFIDEIYGDDFIQGLINEDIDHASLIHYLQADALYLEEFANIYAMLISKTTSKDMMEYLLEEMRFILGGEVEAHEVLARAVGKPYAEIIKDGEWYPSADHYIKHMYYNAYAKENIAFTLSAMAPCPYIYQKLAEKAMAQNVFQENHQYRGWFEFYSSNIDETADVMFNAIDKEAENMNDDEIGLLRKNFRESAEHERRFFNMAMTREHWAGVDMNV</sequence>
<comment type="catalytic activity">
    <reaction evidence="1 10">
        <text>4-amino-5-aminomethyl-2-methylpyrimidine + H2O = 4-amino-5-hydroxymethyl-2-methylpyrimidine + NH4(+)</text>
        <dbReference type="Rhea" id="RHEA:31799"/>
        <dbReference type="ChEBI" id="CHEBI:15377"/>
        <dbReference type="ChEBI" id="CHEBI:16892"/>
        <dbReference type="ChEBI" id="CHEBI:28938"/>
        <dbReference type="ChEBI" id="CHEBI:63416"/>
        <dbReference type="EC" id="3.5.99.2"/>
    </reaction>
</comment>
<dbReference type="PANTHER" id="PTHR43198:SF2">
    <property type="entry name" value="SI:CH1073-67J19.1-RELATED"/>
    <property type="match status" value="1"/>
</dbReference>
<dbReference type="Pfam" id="PF03070">
    <property type="entry name" value="TENA_THI-4"/>
    <property type="match status" value="1"/>
</dbReference>
<dbReference type="Gene3D" id="1.20.910.10">
    <property type="entry name" value="Heme oxygenase-like"/>
    <property type="match status" value="1"/>
</dbReference>
<reference evidence="13" key="1">
    <citation type="journal article" date="2019" name="Int. J. Syst. Evol. Microbiol.">
        <title>The Global Catalogue of Microorganisms (GCM) 10K type strain sequencing project: providing services to taxonomists for standard genome sequencing and annotation.</title>
        <authorList>
            <consortium name="The Broad Institute Genomics Platform"/>
            <consortium name="The Broad Institute Genome Sequencing Center for Infectious Disease"/>
            <person name="Wu L."/>
            <person name="Ma J."/>
        </authorList>
    </citation>
    <scope>NUCLEOTIDE SEQUENCE [LARGE SCALE GENOMIC DNA]</scope>
    <source>
        <strain evidence="13">JCM 16981</strain>
    </source>
</reference>
<evidence type="ECO:0000256" key="8">
    <source>
        <dbReference type="ARBA" id="ARBA00045954"/>
    </source>
</evidence>